<dbReference type="AlphaFoldDB" id="A0A1F8DP83"/>
<evidence type="ECO:0000313" key="3">
    <source>
        <dbReference type="EMBL" id="OGM90424.1"/>
    </source>
</evidence>
<dbReference type="EMBL" id="MGIQ01000022">
    <property type="protein sequence ID" value="OGM90424.1"/>
    <property type="molecule type" value="Genomic_DNA"/>
</dbReference>
<sequence length="578" mass="61851">MFRNKFFILFLILTIGIYSLSAQTASAGSVVNFIVAAVVAVVVTVVTWGVGLSVVLPFVTPGAFSGIMAGLTLLVAGPTIGIGIAQCVVYNQNNVVIPGCDSSGSGAVIVSSQNMGCSYQIPSTFYNFPGTTYQEKIIDNVNQLDPSKSYYYTLPNGQPSYTDLSNVYKTKSRTSQQLPVVGLLAYDEAKALLSGTAYYPDYSGFIQGQTKIKEYPPVFAEVDESNRKINIYRFTLPVSASQEQLSNWFINDIQKNIGNGFISMNGGYKVDDYGGGYTSYTPGSTIYYKSSESTALAQSDYSTMCDTNNICRFTDTTAPEDSYIAYVTKVLGPYTGEEIFSGRSYNVDGDNKFLSTKSGFSEIKFPQPNNTDFGNGILGPYQTGVCPSASLDLKANNSDGPLTLYQPNTKVDLSWTSFAVSGCTASGDWSGDKSATGTESLGDLSRGTANPGQGKTYNFAASCTPVDVSEPVPDDDVSVTVWQYPTCSFTANPTAINLPETSKLSWSCQYADSCSIDNSVGNICSNQSQCASGSREVRPSETTNFTLNCKGLDGQINVSSTVNIGKTGTSTIKEVPPQ</sequence>
<comment type="caution">
    <text evidence="3">The sequence shown here is derived from an EMBL/GenBank/DDBJ whole genome shotgun (WGS) entry which is preliminary data.</text>
</comment>
<accession>A0A1F8DP83</accession>
<keyword evidence="2" id="KW-0812">Transmembrane</keyword>
<evidence type="ECO:0000313" key="4">
    <source>
        <dbReference type="Proteomes" id="UP000178798"/>
    </source>
</evidence>
<dbReference type="Proteomes" id="UP000178798">
    <property type="component" value="Unassembled WGS sequence"/>
</dbReference>
<keyword evidence="2" id="KW-0472">Membrane</keyword>
<reference evidence="3 4" key="1">
    <citation type="journal article" date="2016" name="Nat. Commun.">
        <title>Thousands of microbial genomes shed light on interconnected biogeochemical processes in an aquifer system.</title>
        <authorList>
            <person name="Anantharaman K."/>
            <person name="Brown C.T."/>
            <person name="Hug L.A."/>
            <person name="Sharon I."/>
            <person name="Castelle C.J."/>
            <person name="Probst A.J."/>
            <person name="Thomas B.C."/>
            <person name="Singh A."/>
            <person name="Wilkins M.J."/>
            <person name="Karaoz U."/>
            <person name="Brodie E.L."/>
            <person name="Williams K.H."/>
            <person name="Hubbard S.S."/>
            <person name="Banfield J.F."/>
        </authorList>
    </citation>
    <scope>NUCLEOTIDE SEQUENCE [LARGE SCALE GENOMIC DNA]</scope>
</reference>
<evidence type="ECO:0000256" key="1">
    <source>
        <dbReference type="SAM" id="MobiDB-lite"/>
    </source>
</evidence>
<keyword evidence="2" id="KW-1133">Transmembrane helix</keyword>
<proteinExistence type="predicted"/>
<gene>
    <name evidence="3" type="ORF">A2999_00400</name>
</gene>
<organism evidence="3 4">
    <name type="scientific">Candidatus Wolfebacteria bacterium RIFCSPLOWO2_01_FULL_38_11</name>
    <dbReference type="NCBI Taxonomy" id="1802556"/>
    <lineage>
        <taxon>Bacteria</taxon>
        <taxon>Candidatus Wolfeibacteriota</taxon>
    </lineage>
</organism>
<dbReference type="STRING" id="1802556.A2999_00400"/>
<feature type="region of interest" description="Disordered" evidence="1">
    <location>
        <begin position="425"/>
        <end position="449"/>
    </location>
</feature>
<feature type="transmembrane region" description="Helical" evidence="2">
    <location>
        <begin position="31"/>
        <end position="56"/>
    </location>
</feature>
<name>A0A1F8DP83_9BACT</name>
<protein>
    <submittedName>
        <fullName evidence="3">Uncharacterized protein</fullName>
    </submittedName>
</protein>
<feature type="transmembrane region" description="Helical" evidence="2">
    <location>
        <begin position="63"/>
        <end position="85"/>
    </location>
</feature>
<evidence type="ECO:0000256" key="2">
    <source>
        <dbReference type="SAM" id="Phobius"/>
    </source>
</evidence>